<protein>
    <submittedName>
        <fullName evidence="1">Uncharacterized protein</fullName>
    </submittedName>
</protein>
<evidence type="ECO:0000313" key="2">
    <source>
        <dbReference type="Proteomes" id="UP000231702"/>
    </source>
</evidence>
<gene>
    <name evidence="1" type="ORF">CVM39_18165</name>
</gene>
<dbReference type="EMBL" id="PGTD01000023">
    <property type="protein sequence ID" value="PJE25643.1"/>
    <property type="molecule type" value="Genomic_DNA"/>
</dbReference>
<proteinExistence type="predicted"/>
<organism evidence="1 2">
    <name type="scientific">Pseudooceanicola antarcticus</name>
    <dbReference type="NCBI Taxonomy" id="1247613"/>
    <lineage>
        <taxon>Bacteria</taxon>
        <taxon>Pseudomonadati</taxon>
        <taxon>Pseudomonadota</taxon>
        <taxon>Alphaproteobacteria</taxon>
        <taxon>Rhodobacterales</taxon>
        <taxon>Paracoccaceae</taxon>
        <taxon>Pseudooceanicola</taxon>
    </lineage>
</organism>
<sequence>MVLEWRVLMRLIAVIFLTSILLLAAFPQISAAAAEVHDCAACPETMLPADRQTSDNHHQVDAPCADMLTCASHAILDCSQLLHESDLVPFGHKWPEPRSGMTIILSLDLPPPRA</sequence>
<keyword evidence="2" id="KW-1185">Reference proteome</keyword>
<comment type="caution">
    <text evidence="1">The sequence shown here is derived from an EMBL/GenBank/DDBJ whole genome shotgun (WGS) entry which is preliminary data.</text>
</comment>
<reference evidence="1 2" key="1">
    <citation type="journal article" date="2018" name="Int. J. Syst. Evol. Microbiol.">
        <title>Pseudooceanicola lipolyticus sp. nov., a marine alphaproteobacterium, reclassification of Oceanicola flagellatus as Pseudooceanicola flagellatus comb. nov. and emended description of the genus Pseudooceanicola.</title>
        <authorList>
            <person name="Huang M.-M."/>
            <person name="Guo L.-L."/>
            <person name="Wu Y.-H."/>
            <person name="Lai Q.-L."/>
            <person name="Shao Z.-Z."/>
            <person name="Wang C.-S."/>
            <person name="Wu M."/>
            <person name="Xu X.-W."/>
        </authorList>
    </citation>
    <scope>NUCLEOTIDE SEQUENCE [LARGE SCALE GENOMIC DNA]</scope>
    <source>
        <strain evidence="1 2">Ar-45</strain>
    </source>
</reference>
<accession>A0ABX4MHN4</accession>
<evidence type="ECO:0000313" key="1">
    <source>
        <dbReference type="EMBL" id="PJE25643.1"/>
    </source>
</evidence>
<name>A0ABX4MHN4_9RHOB</name>
<dbReference type="Proteomes" id="UP000231702">
    <property type="component" value="Unassembled WGS sequence"/>
</dbReference>